<name>A0ABV7WVT4_9HYPH</name>
<evidence type="ECO:0000256" key="1">
    <source>
        <dbReference type="ARBA" id="ARBA00005046"/>
    </source>
</evidence>
<evidence type="ECO:0000256" key="9">
    <source>
        <dbReference type="ARBA" id="ARBA00030407"/>
    </source>
</evidence>
<comment type="catalytic activity">
    <reaction evidence="12">
        <text>2 [molybdopterin-synthase sulfur-carrier protein]-C-terminal-Gly-aminoethanethioate + cyclic pyranopterin phosphate + H2O = molybdopterin + 2 [molybdopterin-synthase sulfur-carrier protein]-C-terminal Gly-Gly + 2 H(+)</text>
        <dbReference type="Rhea" id="RHEA:26333"/>
        <dbReference type="Rhea" id="RHEA-COMP:12202"/>
        <dbReference type="Rhea" id="RHEA-COMP:19907"/>
        <dbReference type="ChEBI" id="CHEBI:15377"/>
        <dbReference type="ChEBI" id="CHEBI:15378"/>
        <dbReference type="ChEBI" id="CHEBI:58698"/>
        <dbReference type="ChEBI" id="CHEBI:59648"/>
        <dbReference type="ChEBI" id="CHEBI:90778"/>
        <dbReference type="ChEBI" id="CHEBI:232372"/>
        <dbReference type="EC" id="2.8.1.12"/>
    </reaction>
</comment>
<dbReference type="PANTHER" id="PTHR23404">
    <property type="entry name" value="MOLYBDOPTERIN SYNTHASE RELATED"/>
    <property type="match status" value="1"/>
</dbReference>
<evidence type="ECO:0000256" key="5">
    <source>
        <dbReference type="ARBA" id="ARBA00023150"/>
    </source>
</evidence>
<evidence type="ECO:0000256" key="2">
    <source>
        <dbReference type="ARBA" id="ARBA00005426"/>
    </source>
</evidence>
<evidence type="ECO:0000256" key="7">
    <source>
        <dbReference type="ARBA" id="ARBA00026066"/>
    </source>
</evidence>
<comment type="similarity">
    <text evidence="2">Belongs to the MoaE family.</text>
</comment>
<evidence type="ECO:0000256" key="8">
    <source>
        <dbReference type="ARBA" id="ARBA00029745"/>
    </source>
</evidence>
<evidence type="ECO:0000256" key="11">
    <source>
        <dbReference type="ARBA" id="ARBA00032474"/>
    </source>
</evidence>
<keyword evidence="5" id="KW-0501">Molybdenum cofactor biosynthesis</keyword>
<dbReference type="CDD" id="cd00756">
    <property type="entry name" value="MoaE"/>
    <property type="match status" value="1"/>
</dbReference>
<reference evidence="14" key="1">
    <citation type="journal article" date="2019" name="Int. J. Syst. Evol. Microbiol.">
        <title>The Global Catalogue of Microorganisms (GCM) 10K type strain sequencing project: providing services to taxonomists for standard genome sequencing and annotation.</title>
        <authorList>
            <consortium name="The Broad Institute Genomics Platform"/>
            <consortium name="The Broad Institute Genome Sequencing Center for Infectious Disease"/>
            <person name="Wu L."/>
            <person name="Ma J."/>
        </authorList>
    </citation>
    <scope>NUCLEOTIDE SEQUENCE [LARGE SCALE GENOMIC DNA]</scope>
    <source>
        <strain evidence="14">KCTC 42281</strain>
    </source>
</reference>
<dbReference type="EC" id="2.8.1.12" evidence="3"/>
<proteinExistence type="inferred from homology"/>
<evidence type="ECO:0000256" key="10">
    <source>
        <dbReference type="ARBA" id="ARBA00030781"/>
    </source>
</evidence>
<accession>A0ABV7WVT4</accession>
<evidence type="ECO:0000256" key="4">
    <source>
        <dbReference type="ARBA" id="ARBA00013858"/>
    </source>
</evidence>
<comment type="caution">
    <text evidence="13">The sequence shown here is derived from an EMBL/GenBank/DDBJ whole genome shotgun (WGS) entry which is preliminary data.</text>
</comment>
<evidence type="ECO:0000256" key="12">
    <source>
        <dbReference type="ARBA" id="ARBA00049878"/>
    </source>
</evidence>
<evidence type="ECO:0000313" key="14">
    <source>
        <dbReference type="Proteomes" id="UP001595613"/>
    </source>
</evidence>
<protein>
    <recommendedName>
        <fullName evidence="4">Molybdopterin synthase catalytic subunit</fullName>
        <ecNumber evidence="3">2.8.1.12</ecNumber>
    </recommendedName>
    <alternativeName>
        <fullName evidence="10">MPT synthase subunit 2</fullName>
    </alternativeName>
    <alternativeName>
        <fullName evidence="8">Molybdenum cofactor biosynthesis protein E</fullName>
    </alternativeName>
    <alternativeName>
        <fullName evidence="9">Molybdopterin-converting factor large subunit</fullName>
    </alternativeName>
    <alternativeName>
        <fullName evidence="11">Molybdopterin-converting factor subunit 2</fullName>
    </alternativeName>
</protein>
<evidence type="ECO:0000313" key="13">
    <source>
        <dbReference type="EMBL" id="MFC3703410.1"/>
    </source>
</evidence>
<comment type="subunit">
    <text evidence="7">Heterotetramer of 2 MoaD subunits and 2 MoaE subunits. Also stable as homodimer. The enzyme changes between these two forms during catalysis.</text>
</comment>
<keyword evidence="14" id="KW-1185">Reference proteome</keyword>
<comment type="function">
    <text evidence="6">Converts molybdopterin precursor Z into molybdopterin. This requires the incorporation of two sulfur atoms into precursor Z to generate a dithiolene group. The sulfur is provided by MoaD.</text>
</comment>
<dbReference type="SUPFAM" id="SSF54690">
    <property type="entry name" value="Molybdopterin synthase subunit MoaE"/>
    <property type="match status" value="1"/>
</dbReference>
<organism evidence="13 14">
    <name type="scientific">Devosia honganensis</name>
    <dbReference type="NCBI Taxonomy" id="1610527"/>
    <lineage>
        <taxon>Bacteria</taxon>
        <taxon>Pseudomonadati</taxon>
        <taxon>Pseudomonadota</taxon>
        <taxon>Alphaproteobacteria</taxon>
        <taxon>Hyphomicrobiales</taxon>
        <taxon>Devosiaceae</taxon>
        <taxon>Devosia</taxon>
    </lineage>
</organism>
<dbReference type="Gene3D" id="3.90.1170.40">
    <property type="entry name" value="Molybdopterin biosynthesis MoaE subunit"/>
    <property type="match status" value="1"/>
</dbReference>
<gene>
    <name evidence="13" type="ORF">ACFOOL_01415</name>
</gene>
<dbReference type="InterPro" id="IPR036563">
    <property type="entry name" value="MoaE_sf"/>
</dbReference>
<dbReference type="Pfam" id="PF02391">
    <property type="entry name" value="MoaE"/>
    <property type="match status" value="1"/>
</dbReference>
<evidence type="ECO:0000256" key="3">
    <source>
        <dbReference type="ARBA" id="ARBA00011950"/>
    </source>
</evidence>
<dbReference type="InterPro" id="IPR003448">
    <property type="entry name" value="Mopterin_biosynth_MoaE"/>
</dbReference>
<sequence>MIRITPDPFDPGLEANRFQAAHAGAGAMVGFTGIVRSSPEAPITALVLECYAELAENEIGIMRENAIARFGLIDAAVIHRHGRLLPGETIMSVMTLAPRRHAAFEGAQYLMDYLKTGAPFWKREETSAGLRWVEARAEDDEARARWME</sequence>
<dbReference type="RefSeq" id="WP_380094200.1">
    <property type="nucleotide sequence ID" value="NZ_JBHRYD010000001.1"/>
</dbReference>
<evidence type="ECO:0000256" key="6">
    <source>
        <dbReference type="ARBA" id="ARBA00025448"/>
    </source>
</evidence>
<dbReference type="Proteomes" id="UP001595613">
    <property type="component" value="Unassembled WGS sequence"/>
</dbReference>
<dbReference type="EMBL" id="JBHRYD010000001">
    <property type="protein sequence ID" value="MFC3703410.1"/>
    <property type="molecule type" value="Genomic_DNA"/>
</dbReference>
<comment type="pathway">
    <text evidence="1">Cofactor biosynthesis; molybdopterin biosynthesis.</text>
</comment>